<proteinExistence type="predicted"/>
<feature type="compositionally biased region" description="Polar residues" evidence="1">
    <location>
        <begin position="524"/>
        <end position="557"/>
    </location>
</feature>
<name>A0A4Z1EC99_9HELO</name>
<evidence type="ECO:0000313" key="3">
    <source>
        <dbReference type="Proteomes" id="UP000297777"/>
    </source>
</evidence>
<comment type="caution">
    <text evidence="2">The sequence shown here is derived from an EMBL/GenBank/DDBJ whole genome shotgun (WGS) entry which is preliminary data.</text>
</comment>
<keyword evidence="3" id="KW-1185">Reference proteome</keyword>
<sequence>MIGFSRKDTDYHITFIDIPAQNPDKSSQFPDLLKQNAYLTLAQDELIGYTSMDSRPRSLRNDEGRDLIYRYFPRATLSDLDIVDELKAIREELILQNYATETDHFSTNTFLERSDAKVIPGVESMVKRITRVGTKIIESCFDERERQRFNHRAVARASLCVGDEGNKYTSTVNVRLIDPSTSPNLTRVLEDDQALYTIRINLGIVQDGQFPGRICLPSFQEYCNTEPFTALVFKRTVPHFEIQQSTTKNTRPGEETRGGATGRGLIIEISPNSRLMSSSNELGYARSMPRPLTVFGTFQNYSEWLFRLAIVESLSRESRGNFVPVDMDIEYIAKLYGYQVGFDIFLPRSSLAEIILRYPGHYLEEWEAFTNRMKELHHKTCDVSDNLENVASQTIVSQPITWMAPSSPPLDHSRPPNSNVISSTLMQSTSSKSAPALTSNQVTSTNGNRNPTTLSNQAKGANHVSRANFSNELFRKVAVNLSRNRADGNGYEGESALMMNGISSGGSSNYQPPPPLSVTRHGNDTSFDSHQNAANGTKYSTVGTSKISNDNPPNQGPESADDTIRPAPPPLPSHPYEGLSFEIPEWEPLNGLTGVLNKQILNLFDIESLRAAIRVVYRNPIQPMASGNDLEEQLNIHVQALEESRSTLNDYFHLVSRSVIFSIIQQAPNLKKDVYARIVKSDERQRLRFGLSTKAMEADIFWKDFSDRNALVCQICLHVGTTILLAPGFYALILTAGGNSPGSNSLVYSPLQPAVRSRIVEACLWHSRNHPAYMEELKSFWEASFARFDPDPNEPEILKLSQNISVMIPSIGPCFPKHFTVLKEIINHTVNSLRSANKNEDIIWGRPYETDRLGCIREAGDCFKFLSKANLDRRDCEPSEAGIVFKNILSIRTLFFGNLKKLQRWEKFTRLEQVEELVTTSSPFEEWYGESRVYTQFQFPLTFQEFSIRLKSCWSVDWPQPLTSNIPDWPQVYEAASNADFAGGMMRSLVASDMSRFGWCNGPTPGDWHLLLNPSTSWFALNQLFPNSEKKYGPGRRFVDPSLGEVVTASLMASLEPDVLDFIGFDRIFVEHLLSRFSIFIMDGWVYDEGKPLKIISGPQSRKRKQI</sequence>
<feature type="region of interest" description="Disordered" evidence="1">
    <location>
        <begin position="497"/>
        <end position="574"/>
    </location>
</feature>
<evidence type="ECO:0000256" key="1">
    <source>
        <dbReference type="SAM" id="MobiDB-lite"/>
    </source>
</evidence>
<protein>
    <submittedName>
        <fullName evidence="2">Uncharacterized protein</fullName>
    </submittedName>
</protein>
<accession>A0A4Z1EC99</accession>
<dbReference type="EMBL" id="PQXH01000190">
    <property type="protein sequence ID" value="TGO08819.1"/>
    <property type="molecule type" value="Genomic_DNA"/>
</dbReference>
<dbReference type="AlphaFoldDB" id="A0A4Z1EC99"/>
<dbReference type="Proteomes" id="UP000297777">
    <property type="component" value="Unassembled WGS sequence"/>
</dbReference>
<organism evidence="2 3">
    <name type="scientific">Botrytis tulipae</name>
    <dbReference type="NCBI Taxonomy" id="87230"/>
    <lineage>
        <taxon>Eukaryota</taxon>
        <taxon>Fungi</taxon>
        <taxon>Dikarya</taxon>
        <taxon>Ascomycota</taxon>
        <taxon>Pezizomycotina</taxon>
        <taxon>Leotiomycetes</taxon>
        <taxon>Helotiales</taxon>
        <taxon>Sclerotiniaceae</taxon>
        <taxon>Botrytis</taxon>
    </lineage>
</organism>
<gene>
    <name evidence="2" type="ORF">BTUL_0190g00020</name>
</gene>
<feature type="region of interest" description="Disordered" evidence="1">
    <location>
        <begin position="403"/>
        <end position="464"/>
    </location>
</feature>
<feature type="compositionally biased region" description="Polar residues" evidence="1">
    <location>
        <begin position="436"/>
        <end position="464"/>
    </location>
</feature>
<dbReference type="OrthoDB" id="3550869at2759"/>
<feature type="compositionally biased region" description="Low complexity" evidence="1">
    <location>
        <begin position="422"/>
        <end position="433"/>
    </location>
</feature>
<evidence type="ECO:0000313" key="2">
    <source>
        <dbReference type="EMBL" id="TGO08819.1"/>
    </source>
</evidence>
<reference evidence="2 3" key="1">
    <citation type="submission" date="2017-12" db="EMBL/GenBank/DDBJ databases">
        <title>Comparative genomics of Botrytis spp.</title>
        <authorList>
            <person name="Valero-Jimenez C.A."/>
            <person name="Tapia P."/>
            <person name="Veloso J."/>
            <person name="Silva-Moreno E."/>
            <person name="Staats M."/>
            <person name="Valdes J.H."/>
            <person name="Van Kan J.A.L."/>
        </authorList>
    </citation>
    <scope>NUCLEOTIDE SEQUENCE [LARGE SCALE GENOMIC DNA]</scope>
    <source>
        <strain evidence="2 3">Bt9001</strain>
    </source>
</reference>